<accession>A0A0D2G658</accession>
<dbReference type="InterPro" id="IPR036881">
    <property type="entry name" value="Glyco_hydro_3_C_sf"/>
</dbReference>
<dbReference type="InterPro" id="IPR013783">
    <property type="entry name" value="Ig-like_fold"/>
</dbReference>
<evidence type="ECO:0000313" key="8">
    <source>
        <dbReference type="EMBL" id="KIW94067.1"/>
    </source>
</evidence>
<evidence type="ECO:0000256" key="1">
    <source>
        <dbReference type="ARBA" id="ARBA00000448"/>
    </source>
</evidence>
<dbReference type="OrthoDB" id="4361466at2759"/>
<dbReference type="RefSeq" id="XP_016620736.1">
    <property type="nucleotide sequence ID" value="XM_016763123.1"/>
</dbReference>
<proteinExistence type="inferred from homology"/>
<dbReference type="GeneID" id="27698311"/>
<evidence type="ECO:0000259" key="7">
    <source>
        <dbReference type="Pfam" id="PF01915"/>
    </source>
</evidence>
<dbReference type="Gene3D" id="2.60.40.10">
    <property type="entry name" value="Immunoglobulins"/>
    <property type="match status" value="1"/>
</dbReference>
<protein>
    <recommendedName>
        <fullName evidence="3">beta-glucosidase</fullName>
        <ecNumber evidence="3">3.2.1.21</ecNumber>
    </recommendedName>
</protein>
<organism evidence="8 9">
    <name type="scientific">Cladophialophora bantiana (strain ATCC 10958 / CBS 173.52 / CDC B-1940 / NIH 8579)</name>
    <name type="common">Xylohypha bantiana</name>
    <dbReference type="NCBI Taxonomy" id="1442370"/>
    <lineage>
        <taxon>Eukaryota</taxon>
        <taxon>Fungi</taxon>
        <taxon>Dikarya</taxon>
        <taxon>Ascomycota</taxon>
        <taxon>Pezizomycotina</taxon>
        <taxon>Eurotiomycetes</taxon>
        <taxon>Chaetothyriomycetidae</taxon>
        <taxon>Chaetothyriales</taxon>
        <taxon>Herpotrichiellaceae</taxon>
        <taxon>Cladophialophora</taxon>
    </lineage>
</organism>
<dbReference type="Gene3D" id="3.40.50.1700">
    <property type="entry name" value="Glycoside hydrolase family 3 C-terminal domain"/>
    <property type="match status" value="1"/>
</dbReference>
<comment type="similarity">
    <text evidence="2">Belongs to the glycosyl hydrolase 3 family.</text>
</comment>
<sequence length="271" mass="29770">MDCKDPKSNSDLFYITAKVIFTLDELGMKDFGLSVYGIANLYLDGEFITEETTRKQEAGSISFRKRACDLAAEADYSILCTGLNEEWECEGFDKLDFSLPPGVDELISGVLAAQPNTIIVTQSGTLLKMLWESEARSIVHAWCGGSEEGNGVADLCLIWLEEIRDNPAYLNWGSIRGRELYGEDVFAGYKFYDDLDRSPLFSFGYGISYITLALTPIAASRESLYIGVINTGKSAGTEAIQVCIHAMSSVVLPAQRELHGFVKVELMSGGC</sequence>
<evidence type="ECO:0000256" key="6">
    <source>
        <dbReference type="ARBA" id="ARBA00023295"/>
    </source>
</evidence>
<dbReference type="InterPro" id="IPR050288">
    <property type="entry name" value="Cellulose_deg_GH3"/>
</dbReference>
<keyword evidence="6" id="KW-0326">Glycosidase</keyword>
<dbReference type="PANTHER" id="PTHR42715">
    <property type="entry name" value="BETA-GLUCOSIDASE"/>
    <property type="match status" value="1"/>
</dbReference>
<keyword evidence="9" id="KW-1185">Reference proteome</keyword>
<dbReference type="SUPFAM" id="SSF52279">
    <property type="entry name" value="Beta-D-glucan exohydrolase, C-terminal domain"/>
    <property type="match status" value="1"/>
</dbReference>
<dbReference type="AlphaFoldDB" id="A0A0D2G658"/>
<dbReference type="Pfam" id="PF01915">
    <property type="entry name" value="Glyco_hydro_3_C"/>
    <property type="match status" value="1"/>
</dbReference>
<dbReference type="PANTHER" id="PTHR42715:SF17">
    <property type="entry name" value="BETA-GLUCOSIDASE H-RELATED"/>
    <property type="match status" value="1"/>
</dbReference>
<dbReference type="InterPro" id="IPR002772">
    <property type="entry name" value="Glyco_hydro_3_C"/>
</dbReference>
<feature type="domain" description="Glycoside hydrolase family 3 C-terminal" evidence="7">
    <location>
        <begin position="62"/>
        <end position="155"/>
    </location>
</feature>
<evidence type="ECO:0000256" key="4">
    <source>
        <dbReference type="ARBA" id="ARBA00022801"/>
    </source>
</evidence>
<keyword evidence="5" id="KW-0119">Carbohydrate metabolism</keyword>
<dbReference type="GO" id="GO:0008422">
    <property type="term" value="F:beta-glucosidase activity"/>
    <property type="evidence" value="ECO:0007669"/>
    <property type="project" value="UniProtKB-EC"/>
</dbReference>
<gene>
    <name evidence="8" type="ORF">Z519_05383</name>
</gene>
<evidence type="ECO:0000313" key="9">
    <source>
        <dbReference type="Proteomes" id="UP000053789"/>
    </source>
</evidence>
<dbReference type="HOGENOM" id="CLU_1026728_0_0_1"/>
<dbReference type="VEuPathDB" id="FungiDB:Z519_05383"/>
<dbReference type="EMBL" id="KN846986">
    <property type="protein sequence ID" value="KIW94067.1"/>
    <property type="molecule type" value="Genomic_DNA"/>
</dbReference>
<dbReference type="EC" id="3.2.1.21" evidence="3"/>
<comment type="catalytic activity">
    <reaction evidence="1">
        <text>Hydrolysis of terminal, non-reducing beta-D-glucosyl residues with release of beta-D-glucose.</text>
        <dbReference type="EC" id="3.2.1.21"/>
    </reaction>
</comment>
<evidence type="ECO:0000256" key="3">
    <source>
        <dbReference type="ARBA" id="ARBA00012744"/>
    </source>
</evidence>
<evidence type="ECO:0000256" key="2">
    <source>
        <dbReference type="ARBA" id="ARBA00005336"/>
    </source>
</evidence>
<keyword evidence="4" id="KW-0378">Hydrolase</keyword>
<evidence type="ECO:0000256" key="5">
    <source>
        <dbReference type="ARBA" id="ARBA00023277"/>
    </source>
</evidence>
<name>A0A0D2G658_CLAB1</name>
<dbReference type="GO" id="GO:0009251">
    <property type="term" value="P:glucan catabolic process"/>
    <property type="evidence" value="ECO:0007669"/>
    <property type="project" value="TreeGrafter"/>
</dbReference>
<dbReference type="Proteomes" id="UP000053789">
    <property type="component" value="Unassembled WGS sequence"/>
</dbReference>
<reference evidence="8" key="1">
    <citation type="submission" date="2015-01" db="EMBL/GenBank/DDBJ databases">
        <title>The Genome Sequence of Cladophialophora bantiana CBS 173.52.</title>
        <authorList>
            <consortium name="The Broad Institute Genomics Platform"/>
            <person name="Cuomo C."/>
            <person name="de Hoog S."/>
            <person name="Gorbushina A."/>
            <person name="Stielow B."/>
            <person name="Teixiera M."/>
            <person name="Abouelleil A."/>
            <person name="Chapman S.B."/>
            <person name="Priest M."/>
            <person name="Young S.K."/>
            <person name="Wortman J."/>
            <person name="Nusbaum C."/>
            <person name="Birren B."/>
        </authorList>
    </citation>
    <scope>NUCLEOTIDE SEQUENCE [LARGE SCALE GENOMIC DNA]</scope>
    <source>
        <strain evidence="8">CBS 173.52</strain>
    </source>
</reference>